<sequence length="152" mass="17352">MNETTTISADYNADDHPDIPCANFSGYNYETKAGVRMTWDGLPLHGHLNDYINTWIAVTMFLEQNNPLKRRAAIRFSIMLITTHLTVIFYYLAKKLLTDSDALPLFCYLLLDLAPFLCYCIIAFFVIVFNLQPKEGTLQKITDVSTSTRNLT</sequence>
<evidence type="ECO:0000313" key="3">
    <source>
        <dbReference type="WBParaSite" id="MBELARI_LOCUS20915"/>
    </source>
</evidence>
<evidence type="ECO:0000313" key="2">
    <source>
        <dbReference type="Proteomes" id="UP000887575"/>
    </source>
</evidence>
<dbReference type="Proteomes" id="UP000887575">
    <property type="component" value="Unassembled WGS sequence"/>
</dbReference>
<keyword evidence="1" id="KW-0472">Membrane</keyword>
<dbReference type="WBParaSite" id="MBELARI_LOCUS20915">
    <property type="protein sequence ID" value="MBELARI_LOCUS20915"/>
    <property type="gene ID" value="MBELARI_LOCUS20915"/>
</dbReference>
<proteinExistence type="predicted"/>
<keyword evidence="1" id="KW-1133">Transmembrane helix</keyword>
<feature type="transmembrane region" description="Helical" evidence="1">
    <location>
        <begin position="113"/>
        <end position="131"/>
    </location>
</feature>
<accession>A0AAF3J7F4</accession>
<organism evidence="2 3">
    <name type="scientific">Mesorhabditis belari</name>
    <dbReference type="NCBI Taxonomy" id="2138241"/>
    <lineage>
        <taxon>Eukaryota</taxon>
        <taxon>Metazoa</taxon>
        <taxon>Ecdysozoa</taxon>
        <taxon>Nematoda</taxon>
        <taxon>Chromadorea</taxon>
        <taxon>Rhabditida</taxon>
        <taxon>Rhabditina</taxon>
        <taxon>Rhabditomorpha</taxon>
        <taxon>Rhabditoidea</taxon>
        <taxon>Rhabditidae</taxon>
        <taxon>Mesorhabditinae</taxon>
        <taxon>Mesorhabditis</taxon>
    </lineage>
</organism>
<reference evidence="3" key="1">
    <citation type="submission" date="2024-02" db="UniProtKB">
        <authorList>
            <consortium name="WormBaseParasite"/>
        </authorList>
    </citation>
    <scope>IDENTIFICATION</scope>
</reference>
<feature type="transmembrane region" description="Helical" evidence="1">
    <location>
        <begin position="72"/>
        <end position="93"/>
    </location>
</feature>
<keyword evidence="2" id="KW-1185">Reference proteome</keyword>
<dbReference type="AlphaFoldDB" id="A0AAF3J7F4"/>
<evidence type="ECO:0000256" key="1">
    <source>
        <dbReference type="SAM" id="Phobius"/>
    </source>
</evidence>
<protein>
    <submittedName>
        <fullName evidence="3">Uncharacterized protein</fullName>
    </submittedName>
</protein>
<name>A0AAF3J7F4_9BILA</name>
<keyword evidence="1" id="KW-0812">Transmembrane</keyword>